<reference evidence="1" key="1">
    <citation type="submission" date="2022-08" db="EMBL/GenBank/DDBJ databases">
        <authorList>
            <person name="Deng Y."/>
            <person name="Han X.-F."/>
            <person name="Zhang Y.-Q."/>
        </authorList>
    </citation>
    <scope>NUCLEOTIDE SEQUENCE</scope>
    <source>
        <strain evidence="1">CPCC 203386</strain>
    </source>
</reference>
<name>A0ABT2H9K7_9MICO</name>
<accession>A0ABT2H9K7</accession>
<sequence length="135" mass="15674">MDHNVVKKEGIKHYFLAKDCLLKGAKLHEVVNQFNLDANELLGLMRELRAYRYLKAKYRETKWKVEYDAANDLKGIDFTVTCTKQKTAEYGKVITFGVSGLHDETVKYKNFVDYSLMVTETAIYQKKVKNAKIQN</sequence>
<evidence type="ECO:0000313" key="1">
    <source>
        <dbReference type="EMBL" id="MCS5736635.1"/>
    </source>
</evidence>
<comment type="caution">
    <text evidence="1">The sequence shown here is derived from an EMBL/GenBank/DDBJ whole genome shotgun (WGS) entry which is preliminary data.</text>
</comment>
<keyword evidence="2" id="KW-1185">Reference proteome</keyword>
<protein>
    <submittedName>
        <fullName evidence="1">Uncharacterized protein</fullName>
    </submittedName>
</protein>
<proteinExistence type="predicted"/>
<gene>
    <name evidence="1" type="ORF">N1032_23175</name>
</gene>
<evidence type="ECO:0000313" key="2">
    <source>
        <dbReference type="Proteomes" id="UP001165586"/>
    </source>
</evidence>
<dbReference type="EMBL" id="JANLCJ010000090">
    <property type="protein sequence ID" value="MCS5736635.1"/>
    <property type="molecule type" value="Genomic_DNA"/>
</dbReference>
<dbReference type="Proteomes" id="UP001165586">
    <property type="component" value="Unassembled WGS sequence"/>
</dbReference>
<dbReference type="RefSeq" id="WP_259542695.1">
    <property type="nucleotide sequence ID" value="NZ_JANLCJ010000090.1"/>
</dbReference>
<organism evidence="1 2">
    <name type="scientific">Herbiconiux daphne</name>
    <dbReference type="NCBI Taxonomy" id="2970914"/>
    <lineage>
        <taxon>Bacteria</taxon>
        <taxon>Bacillati</taxon>
        <taxon>Actinomycetota</taxon>
        <taxon>Actinomycetes</taxon>
        <taxon>Micrococcales</taxon>
        <taxon>Microbacteriaceae</taxon>
        <taxon>Herbiconiux</taxon>
    </lineage>
</organism>